<accession>A0A554N9C4</accession>
<comment type="caution">
    <text evidence="1">The sequence shown here is derived from an EMBL/GenBank/DDBJ whole genome shotgun (WGS) entry which is preliminary data.</text>
</comment>
<name>A0A554N9C4_9EURY</name>
<sequence length="127" mass="13363">MGDGWAENVTRDPNVDSSRIESGRVIELTDGSAELQISVLVFASAADSSAFLDEQRQAYDSNGLNATNASLGDGGIGARVSTGTFLEARTDNVYVQVIGNVRPGTAEDYVEAQFEKLRVTDSGSDAG</sequence>
<organism evidence="1 2">
    <name type="scientific">Haloglomus irregulare</name>
    <dbReference type="NCBI Taxonomy" id="2234134"/>
    <lineage>
        <taxon>Archaea</taxon>
        <taxon>Methanobacteriati</taxon>
        <taxon>Methanobacteriota</taxon>
        <taxon>Stenosarchaea group</taxon>
        <taxon>Halobacteria</taxon>
        <taxon>Halobacteriales</taxon>
        <taxon>Natronomonadaceae</taxon>
        <taxon>Haloglomus</taxon>
    </lineage>
</organism>
<protein>
    <submittedName>
        <fullName evidence="1">Uncharacterized protein</fullName>
    </submittedName>
</protein>
<dbReference type="RefSeq" id="WP_144262057.1">
    <property type="nucleotide sequence ID" value="NZ_QMDX01000005.1"/>
</dbReference>
<dbReference type="Proteomes" id="UP000319894">
    <property type="component" value="Unassembled WGS sequence"/>
</dbReference>
<evidence type="ECO:0000313" key="2">
    <source>
        <dbReference type="Proteomes" id="UP000319894"/>
    </source>
</evidence>
<keyword evidence="2" id="KW-1185">Reference proteome</keyword>
<dbReference type="EMBL" id="QMDX01000005">
    <property type="protein sequence ID" value="TSD14006.1"/>
    <property type="molecule type" value="Genomic_DNA"/>
</dbReference>
<proteinExistence type="predicted"/>
<gene>
    <name evidence="1" type="ORF">DP107_10215</name>
</gene>
<reference evidence="1 2" key="1">
    <citation type="submission" date="2018-06" db="EMBL/GenBank/DDBJ databases">
        <title>Natronomonas sp. F16-60 a new haloarchaeon isolated from a solar saltern of Isla Cristina, Huelva, Spain.</title>
        <authorList>
            <person name="Duran-Viseras A."/>
            <person name="Sanchez-Porro C."/>
            <person name="Ventosa A."/>
        </authorList>
    </citation>
    <scope>NUCLEOTIDE SEQUENCE [LARGE SCALE GENOMIC DNA]</scope>
    <source>
        <strain evidence="1 2">F16-60</strain>
    </source>
</reference>
<evidence type="ECO:0000313" key="1">
    <source>
        <dbReference type="EMBL" id="TSD14006.1"/>
    </source>
</evidence>
<dbReference type="AlphaFoldDB" id="A0A554N9C4"/>
<dbReference type="InParanoid" id="A0A554N9C4"/>